<feature type="domain" description="PIN" evidence="8">
    <location>
        <begin position="16"/>
        <end position="141"/>
    </location>
</feature>
<comment type="similarity">
    <text evidence="7">In the N-terminal section; belongs to the PINc/VapC protein family.</text>
</comment>
<evidence type="ECO:0000256" key="1">
    <source>
        <dbReference type="ARBA" id="ARBA00022722"/>
    </source>
</evidence>
<dbReference type="Pfam" id="PF13638">
    <property type="entry name" value="PIN_4"/>
    <property type="match status" value="1"/>
</dbReference>
<comment type="caution">
    <text evidence="9">The sequence shown here is derived from an EMBL/GenBank/DDBJ whole genome shotgun (WGS) entry which is preliminary data.</text>
</comment>
<sequence>MAHPSSASTSPAAGRKTYVLDTSVLLADPAALSRFAEHEVVLPIVVITELEAKRHHPELGYFARKALRLLDDLRVTHGRLDEPMPIGEGTIRVELNHSDPSVLPAGFRLGDNDTRILTVARSLAAEGNDVVLVSKDLPMRIKAASVGLAAEEYRAELVMESGWTGMAELQVTEEDIETLFEHGAADLSEARELPTHTGLRLLSARGSALGRVLPDKSVRLVRGDREVFGVHGRSAEQRIALDLLMDPEVGIVSLGGRAGTGKSALALCAGLEAVLERRQHRKVIVFRPLYAVGGQELGYLPGSENEKMGPWAQAVYDTLGAVTTPEVIEEVIDRGMLEVLPLTHIRGRSLHDAFVIVDEAQSLERGVLLTVLSRIGANSRVVLTHDVAQRDNLRVGRHDGVVAVVEKLKGHPLFAHVTLTRSERSPIAALVTEMLEDFSL</sequence>
<evidence type="ECO:0000259" key="8">
    <source>
        <dbReference type="SMART" id="SM00670"/>
    </source>
</evidence>
<evidence type="ECO:0000256" key="2">
    <source>
        <dbReference type="ARBA" id="ARBA00022723"/>
    </source>
</evidence>
<proteinExistence type="inferred from homology"/>
<evidence type="ECO:0000256" key="4">
    <source>
        <dbReference type="ARBA" id="ARBA00022801"/>
    </source>
</evidence>
<dbReference type="InterPro" id="IPR002716">
    <property type="entry name" value="PIN_dom"/>
</dbReference>
<keyword evidence="6" id="KW-0460">Magnesium</keyword>
<evidence type="ECO:0000256" key="3">
    <source>
        <dbReference type="ARBA" id="ARBA00022741"/>
    </source>
</evidence>
<dbReference type="Gene3D" id="3.40.50.300">
    <property type="entry name" value="P-loop containing nucleotide triphosphate hydrolases"/>
    <property type="match status" value="1"/>
</dbReference>
<dbReference type="Proteomes" id="UP001595850">
    <property type="component" value="Unassembled WGS sequence"/>
</dbReference>
<keyword evidence="3" id="KW-0547">Nucleotide-binding</keyword>
<keyword evidence="10" id="KW-1185">Reference proteome</keyword>
<dbReference type="InterPro" id="IPR003714">
    <property type="entry name" value="PhoH"/>
</dbReference>
<accession>A0ABV8I2H9</accession>
<keyword evidence="1" id="KW-0540">Nuclease</keyword>
<evidence type="ECO:0000256" key="6">
    <source>
        <dbReference type="ARBA" id="ARBA00022842"/>
    </source>
</evidence>
<protein>
    <submittedName>
        <fullName evidence="9">PhoH family protein</fullName>
    </submittedName>
</protein>
<keyword evidence="2" id="KW-0479">Metal-binding</keyword>
<dbReference type="Pfam" id="PF02562">
    <property type="entry name" value="PhoH"/>
    <property type="match status" value="1"/>
</dbReference>
<dbReference type="PANTHER" id="PTHR30473">
    <property type="entry name" value="PROTEIN PHOH"/>
    <property type="match status" value="1"/>
</dbReference>
<dbReference type="InterPro" id="IPR029060">
    <property type="entry name" value="PIN-like_dom_sf"/>
</dbReference>
<dbReference type="EMBL" id="JBHSBM010000012">
    <property type="protein sequence ID" value="MFC4058383.1"/>
    <property type="molecule type" value="Genomic_DNA"/>
</dbReference>
<organism evidence="9 10">
    <name type="scientific">Planomonospora corallina</name>
    <dbReference type="NCBI Taxonomy" id="1806052"/>
    <lineage>
        <taxon>Bacteria</taxon>
        <taxon>Bacillati</taxon>
        <taxon>Actinomycetota</taxon>
        <taxon>Actinomycetes</taxon>
        <taxon>Streptosporangiales</taxon>
        <taxon>Streptosporangiaceae</taxon>
        <taxon>Planomonospora</taxon>
    </lineage>
</organism>
<evidence type="ECO:0000313" key="10">
    <source>
        <dbReference type="Proteomes" id="UP001595850"/>
    </source>
</evidence>
<evidence type="ECO:0000256" key="5">
    <source>
        <dbReference type="ARBA" id="ARBA00022840"/>
    </source>
</evidence>
<evidence type="ECO:0000256" key="7">
    <source>
        <dbReference type="ARBA" id="ARBA00046345"/>
    </source>
</evidence>
<dbReference type="Gene3D" id="3.40.50.1010">
    <property type="entry name" value="5'-nuclease"/>
    <property type="match status" value="1"/>
</dbReference>
<dbReference type="SMART" id="SM00670">
    <property type="entry name" value="PINc"/>
    <property type="match status" value="1"/>
</dbReference>
<dbReference type="SUPFAM" id="SSF52540">
    <property type="entry name" value="P-loop containing nucleoside triphosphate hydrolases"/>
    <property type="match status" value="1"/>
</dbReference>
<dbReference type="PANTHER" id="PTHR30473:SF2">
    <property type="entry name" value="PIN DOMAIN-CONTAINING PROTEIN"/>
    <property type="match status" value="1"/>
</dbReference>
<dbReference type="CDD" id="cd09883">
    <property type="entry name" value="PIN_VapC_PhoHL-ATPase"/>
    <property type="match status" value="1"/>
</dbReference>
<reference evidence="10" key="1">
    <citation type="journal article" date="2019" name="Int. J. Syst. Evol. Microbiol.">
        <title>The Global Catalogue of Microorganisms (GCM) 10K type strain sequencing project: providing services to taxonomists for standard genome sequencing and annotation.</title>
        <authorList>
            <consortium name="The Broad Institute Genomics Platform"/>
            <consortium name="The Broad Institute Genome Sequencing Center for Infectious Disease"/>
            <person name="Wu L."/>
            <person name="Ma J."/>
        </authorList>
    </citation>
    <scope>NUCLEOTIDE SEQUENCE [LARGE SCALE GENOMIC DNA]</scope>
    <source>
        <strain evidence="10">TBRC 4489</strain>
    </source>
</reference>
<keyword evidence="4" id="KW-0378">Hydrolase</keyword>
<dbReference type="InterPro" id="IPR027417">
    <property type="entry name" value="P-loop_NTPase"/>
</dbReference>
<evidence type="ECO:0000313" key="9">
    <source>
        <dbReference type="EMBL" id="MFC4058383.1"/>
    </source>
</evidence>
<keyword evidence="5" id="KW-0067">ATP-binding</keyword>
<gene>
    <name evidence="9" type="ORF">ACFOWE_08760</name>
</gene>
<dbReference type="InterPro" id="IPR051451">
    <property type="entry name" value="PhoH2-like"/>
</dbReference>
<dbReference type="RefSeq" id="WP_377286666.1">
    <property type="nucleotide sequence ID" value="NZ_JBHSBM010000012.1"/>
</dbReference>
<dbReference type="SUPFAM" id="SSF88723">
    <property type="entry name" value="PIN domain-like"/>
    <property type="match status" value="1"/>
</dbReference>
<name>A0ABV8I2H9_9ACTN</name>